<dbReference type="Proteomes" id="UP000569329">
    <property type="component" value="Unassembled WGS sequence"/>
</dbReference>
<accession>A0A839DW10</accession>
<evidence type="ECO:0000313" key="1">
    <source>
        <dbReference type="EMBL" id="MBA8823627.1"/>
    </source>
</evidence>
<dbReference type="Pfam" id="PF21863">
    <property type="entry name" value="HTH_67"/>
    <property type="match status" value="1"/>
</dbReference>
<name>A0A839DW10_9PSEU</name>
<sequence length="290" mass="31698">MHSEIARQGLKTLEPLHAMIYFAPETARRFGELGLEPGHMCYFAGRAAPMGAVGPGTVAATFYNYNPDAVAAQIPRAWSLAAPEKVVAARFSAADEALKRLLGEQALSSAEMIEVAQLAREASEGCFPQGRPLYAAHADLEWPEEPHLVLWHAQSMLREFRGDGHIIALQRAGLSGLQALVLNTATGKGFVPSFAKQSRGWSDEQWATAEDELRERGLLDDSGTPTERSATLLEEIETETDELAMAPWRHLGQDKFERLTQQGRVLSKQAVKAGAFPSEFFAAGSPRRAE</sequence>
<organism evidence="1 2">
    <name type="scientific">Halosaccharopolyspora lacisalsi</name>
    <dbReference type="NCBI Taxonomy" id="1000566"/>
    <lineage>
        <taxon>Bacteria</taxon>
        <taxon>Bacillati</taxon>
        <taxon>Actinomycetota</taxon>
        <taxon>Actinomycetes</taxon>
        <taxon>Pseudonocardiales</taxon>
        <taxon>Pseudonocardiaceae</taxon>
        <taxon>Halosaccharopolyspora</taxon>
    </lineage>
</organism>
<keyword evidence="2" id="KW-1185">Reference proteome</keyword>
<proteinExistence type="predicted"/>
<evidence type="ECO:0000313" key="2">
    <source>
        <dbReference type="Proteomes" id="UP000569329"/>
    </source>
</evidence>
<protein>
    <recommendedName>
        <fullName evidence="3">SalK</fullName>
    </recommendedName>
</protein>
<dbReference type="InterPro" id="IPR054058">
    <property type="entry name" value="HTH_67"/>
</dbReference>
<dbReference type="EMBL" id="JACGWZ010000001">
    <property type="protein sequence ID" value="MBA8823627.1"/>
    <property type="molecule type" value="Genomic_DNA"/>
</dbReference>
<evidence type="ECO:0008006" key="3">
    <source>
        <dbReference type="Google" id="ProtNLM"/>
    </source>
</evidence>
<gene>
    <name evidence="1" type="ORF">FHX42_000956</name>
</gene>
<comment type="caution">
    <text evidence="1">The sequence shown here is derived from an EMBL/GenBank/DDBJ whole genome shotgun (WGS) entry which is preliminary data.</text>
</comment>
<dbReference type="RefSeq" id="WP_182542901.1">
    <property type="nucleotide sequence ID" value="NZ_JACGWZ010000001.1"/>
</dbReference>
<dbReference type="AlphaFoldDB" id="A0A839DW10"/>
<dbReference type="NCBIfam" id="NF047719">
    <property type="entry name" value="SCO6745_fam_HTH"/>
    <property type="match status" value="1"/>
</dbReference>
<reference evidence="1 2" key="1">
    <citation type="submission" date="2020-07" db="EMBL/GenBank/DDBJ databases">
        <title>Sequencing the genomes of 1000 actinobacteria strains.</title>
        <authorList>
            <person name="Klenk H.-P."/>
        </authorList>
    </citation>
    <scope>NUCLEOTIDE SEQUENCE [LARGE SCALE GENOMIC DNA]</scope>
    <source>
        <strain evidence="1 2">DSM 45975</strain>
    </source>
</reference>